<dbReference type="EMBL" id="LR797473">
    <property type="protein sequence ID" value="CAB4218211.1"/>
    <property type="molecule type" value="Genomic_DNA"/>
</dbReference>
<evidence type="ECO:0000313" key="2">
    <source>
        <dbReference type="EMBL" id="CAB4183343.1"/>
    </source>
</evidence>
<evidence type="ECO:0000313" key="1">
    <source>
        <dbReference type="EMBL" id="CAB4150211.1"/>
    </source>
</evidence>
<name>A0A6J5SHC4_9CAUD</name>
<evidence type="ECO:0008006" key="7">
    <source>
        <dbReference type="Google" id="ProtNLM"/>
    </source>
</evidence>
<protein>
    <recommendedName>
        <fullName evidence="7">Tail tube protein</fullName>
    </recommendedName>
</protein>
<accession>A0A6J5SHC4</accession>
<evidence type="ECO:0000313" key="5">
    <source>
        <dbReference type="EMBL" id="CAB4218211.1"/>
    </source>
</evidence>
<dbReference type="EMBL" id="LR797031">
    <property type="protein sequence ID" value="CAB4183343.1"/>
    <property type="molecule type" value="Genomic_DNA"/>
</dbReference>
<gene>
    <name evidence="2" type="ORF">UFOVP1093_48</name>
    <name evidence="3" type="ORF">UFOVP1340_47</name>
    <name evidence="4" type="ORF">UFOVP1448_31</name>
    <name evidence="6" type="ORF">UFOVP1538_4</name>
    <name evidence="5" type="ORF">UFOVP1600_2</name>
    <name evidence="1" type="ORF">UFOVP569_3</name>
</gene>
<sequence length="147" mass="15627">MPKFAVFYNVGVKVIIGALQSSGAQGTLTPTVDQTTLARSIRVQESVNFTDVKSLADTYEKSLVTTDTGSIEAEFMYDLASSNPSPIFHGNRGKFCKIEIVMAESTPVTTTYVGVIQQTSLGTEVDGIVTESVTIKLGVAYAASFSA</sequence>
<evidence type="ECO:0000313" key="6">
    <source>
        <dbReference type="EMBL" id="CAB5228226.1"/>
    </source>
</evidence>
<dbReference type="EMBL" id="LR797396">
    <property type="protein sequence ID" value="CAB4213500.1"/>
    <property type="molecule type" value="Genomic_DNA"/>
</dbReference>
<organism evidence="4">
    <name type="scientific">uncultured Caudovirales phage</name>
    <dbReference type="NCBI Taxonomy" id="2100421"/>
    <lineage>
        <taxon>Viruses</taxon>
        <taxon>Duplodnaviria</taxon>
        <taxon>Heunggongvirae</taxon>
        <taxon>Uroviricota</taxon>
        <taxon>Caudoviricetes</taxon>
        <taxon>Peduoviridae</taxon>
        <taxon>Maltschvirus</taxon>
        <taxon>Maltschvirus maltsch</taxon>
    </lineage>
</organism>
<evidence type="ECO:0000313" key="3">
    <source>
        <dbReference type="EMBL" id="CAB4200482.1"/>
    </source>
</evidence>
<reference evidence="4" key="1">
    <citation type="submission" date="2020-05" db="EMBL/GenBank/DDBJ databases">
        <authorList>
            <person name="Chiriac C."/>
            <person name="Salcher M."/>
            <person name="Ghai R."/>
            <person name="Kavagutti S V."/>
        </authorList>
    </citation>
    <scope>NUCLEOTIDE SEQUENCE</scope>
</reference>
<proteinExistence type="predicted"/>
<evidence type="ECO:0000313" key="4">
    <source>
        <dbReference type="EMBL" id="CAB4213500.1"/>
    </source>
</evidence>
<dbReference type="EMBL" id="LR797290">
    <property type="protein sequence ID" value="CAB4200482.1"/>
    <property type="molecule type" value="Genomic_DNA"/>
</dbReference>
<dbReference type="EMBL" id="LR796542">
    <property type="protein sequence ID" value="CAB4150211.1"/>
    <property type="molecule type" value="Genomic_DNA"/>
</dbReference>
<dbReference type="EMBL" id="LR798387">
    <property type="protein sequence ID" value="CAB5228226.1"/>
    <property type="molecule type" value="Genomic_DNA"/>
</dbReference>